<dbReference type="Pfam" id="PF03118">
    <property type="entry name" value="RNA_pol_A_CTD"/>
    <property type="match status" value="1"/>
</dbReference>
<dbReference type="SUPFAM" id="SSF47789">
    <property type="entry name" value="C-terminal domain of RNA polymerase alpha subunit"/>
    <property type="match status" value="1"/>
</dbReference>
<dbReference type="FunFam" id="2.170.120.12:FF:000001">
    <property type="entry name" value="DNA-directed RNA polymerase subunit alpha"/>
    <property type="match status" value="1"/>
</dbReference>
<evidence type="ECO:0000256" key="5">
    <source>
        <dbReference type="ARBA" id="ARBA00022695"/>
    </source>
</evidence>
<dbReference type="NCBIfam" id="TIGR02027">
    <property type="entry name" value="rpoA"/>
    <property type="match status" value="1"/>
</dbReference>
<dbReference type="GO" id="GO:0005737">
    <property type="term" value="C:cytoplasm"/>
    <property type="evidence" value="ECO:0007669"/>
    <property type="project" value="UniProtKB-ARBA"/>
</dbReference>
<dbReference type="InterPro" id="IPR011262">
    <property type="entry name" value="DNA-dir_RNA_pol_insert"/>
</dbReference>
<dbReference type="Gene3D" id="1.10.150.20">
    <property type="entry name" value="5' to 3' exonuclease, C-terminal subdomain"/>
    <property type="match status" value="1"/>
</dbReference>
<dbReference type="InterPro" id="IPR011263">
    <property type="entry name" value="DNA-dir_RNA_pol_RpoA/D/Rpb3"/>
</dbReference>
<comment type="catalytic activity">
    <reaction evidence="7">
        <text>RNA(n) + a ribonucleoside 5'-triphosphate = RNA(n+1) + diphosphate</text>
        <dbReference type="Rhea" id="RHEA:21248"/>
        <dbReference type="Rhea" id="RHEA-COMP:14527"/>
        <dbReference type="Rhea" id="RHEA-COMP:17342"/>
        <dbReference type="ChEBI" id="CHEBI:33019"/>
        <dbReference type="ChEBI" id="CHEBI:61557"/>
        <dbReference type="ChEBI" id="CHEBI:140395"/>
        <dbReference type="EC" id="2.7.7.6"/>
    </reaction>
</comment>
<evidence type="ECO:0000259" key="8">
    <source>
        <dbReference type="SMART" id="SM00662"/>
    </source>
</evidence>
<keyword evidence="6" id="KW-0804">Transcription</keyword>
<feature type="domain" description="DNA-directed RNA polymerase RpoA/D/Rpb3-type" evidence="8">
    <location>
        <begin position="26"/>
        <end position="234"/>
    </location>
</feature>
<dbReference type="InterPro" id="IPR011260">
    <property type="entry name" value="RNAP_asu_C"/>
</dbReference>
<name>A0A382I209_9ZZZZ</name>
<evidence type="ECO:0000256" key="3">
    <source>
        <dbReference type="ARBA" id="ARBA00022478"/>
    </source>
</evidence>
<evidence type="ECO:0000256" key="6">
    <source>
        <dbReference type="ARBA" id="ARBA00023163"/>
    </source>
</evidence>
<dbReference type="InterPro" id="IPR018247">
    <property type="entry name" value="EF_Hand_1_Ca_BS"/>
</dbReference>
<dbReference type="EMBL" id="UINC01064590">
    <property type="protein sequence ID" value="SVB93405.1"/>
    <property type="molecule type" value="Genomic_DNA"/>
</dbReference>
<dbReference type="SUPFAM" id="SSF56553">
    <property type="entry name" value="Insert subdomain of RNA polymerase alpha subunit"/>
    <property type="match status" value="1"/>
</dbReference>
<proteinExistence type="inferred from homology"/>
<evidence type="ECO:0000256" key="7">
    <source>
        <dbReference type="ARBA" id="ARBA00048552"/>
    </source>
</evidence>
<dbReference type="InterPro" id="IPR011773">
    <property type="entry name" value="DNA-dir_RpoA"/>
</dbReference>
<evidence type="ECO:0000256" key="1">
    <source>
        <dbReference type="ARBA" id="ARBA00007123"/>
    </source>
</evidence>
<sequence>MTDNYDIIKDFLTPTEIVVEEMGSTRSKIILEPLEQGFGHTLGNALRRIILSSMPGTAVSEVKIDGVLHEYSTLEGVQEDVLDILLNLRELAVKILESEDAELKIEKKGGGEVIASDIELPAGVEIVDPSHHIATLNNKGSLNMSLKVTRGRGFVAVKPLGEEEGQEVGLLRLDATYSPIKRVSYLVENARVEQRTNLDKLIIDIDTDGTIDAEEILRISATILQHQLSAFAELGRLEEVIEESDEPTIDPVMLRPVDELELTVRSANCLKAESIHYIGDLVSRKESDLLRTPNLGKKSLNEIKEVLSSRGLSLGLILENWPPEVE</sequence>
<dbReference type="GO" id="GO:0000428">
    <property type="term" value="C:DNA-directed RNA polymerase complex"/>
    <property type="evidence" value="ECO:0007669"/>
    <property type="project" value="UniProtKB-KW"/>
</dbReference>
<dbReference type="PROSITE" id="PS00018">
    <property type="entry name" value="EF_HAND_1"/>
    <property type="match status" value="1"/>
</dbReference>
<accession>A0A382I209</accession>
<dbReference type="SUPFAM" id="SSF55257">
    <property type="entry name" value="RBP11-like subunits of RNA polymerase"/>
    <property type="match status" value="1"/>
</dbReference>
<gene>
    <name evidence="9" type="ORF">METZ01_LOCUS246259</name>
</gene>
<comment type="similarity">
    <text evidence="1">Belongs to the RNA polymerase alpha chain family.</text>
</comment>
<dbReference type="HAMAP" id="MF_00059">
    <property type="entry name" value="RNApol_bact_RpoA"/>
    <property type="match status" value="1"/>
</dbReference>
<dbReference type="GO" id="GO:0003899">
    <property type="term" value="F:DNA-directed RNA polymerase activity"/>
    <property type="evidence" value="ECO:0007669"/>
    <property type="project" value="UniProtKB-EC"/>
</dbReference>
<keyword evidence="4" id="KW-0808">Transferase</keyword>
<dbReference type="GO" id="GO:0003677">
    <property type="term" value="F:DNA binding"/>
    <property type="evidence" value="ECO:0007669"/>
    <property type="project" value="InterPro"/>
</dbReference>
<dbReference type="EC" id="2.7.7.6" evidence="2"/>
<dbReference type="GO" id="GO:0046983">
    <property type="term" value="F:protein dimerization activity"/>
    <property type="evidence" value="ECO:0007669"/>
    <property type="project" value="InterPro"/>
</dbReference>
<dbReference type="Pfam" id="PF01193">
    <property type="entry name" value="RNA_pol_L"/>
    <property type="match status" value="1"/>
</dbReference>
<dbReference type="FunFam" id="1.10.150.20:FF:000001">
    <property type="entry name" value="DNA-directed RNA polymerase subunit alpha"/>
    <property type="match status" value="1"/>
</dbReference>
<dbReference type="Pfam" id="PF01000">
    <property type="entry name" value="RNA_pol_A_bac"/>
    <property type="match status" value="1"/>
</dbReference>
<dbReference type="Gene3D" id="2.170.120.12">
    <property type="entry name" value="DNA-directed RNA polymerase, insert domain"/>
    <property type="match status" value="1"/>
</dbReference>
<evidence type="ECO:0000256" key="4">
    <source>
        <dbReference type="ARBA" id="ARBA00022679"/>
    </source>
</evidence>
<dbReference type="Gene3D" id="3.30.1360.10">
    <property type="entry name" value="RNA polymerase, RBP11-like subunit"/>
    <property type="match status" value="1"/>
</dbReference>
<evidence type="ECO:0000313" key="9">
    <source>
        <dbReference type="EMBL" id="SVB93405.1"/>
    </source>
</evidence>
<reference evidence="9" key="1">
    <citation type="submission" date="2018-05" db="EMBL/GenBank/DDBJ databases">
        <authorList>
            <person name="Lanie J.A."/>
            <person name="Ng W.-L."/>
            <person name="Kazmierczak K.M."/>
            <person name="Andrzejewski T.M."/>
            <person name="Davidsen T.M."/>
            <person name="Wayne K.J."/>
            <person name="Tettelin H."/>
            <person name="Glass J.I."/>
            <person name="Rusch D."/>
            <person name="Podicherti R."/>
            <person name="Tsui H.-C.T."/>
            <person name="Winkler M.E."/>
        </authorList>
    </citation>
    <scope>NUCLEOTIDE SEQUENCE</scope>
</reference>
<keyword evidence="3" id="KW-0240">DNA-directed RNA polymerase</keyword>
<keyword evidence="5" id="KW-0548">Nucleotidyltransferase</keyword>
<evidence type="ECO:0000256" key="2">
    <source>
        <dbReference type="ARBA" id="ARBA00012418"/>
    </source>
</evidence>
<protein>
    <recommendedName>
        <fullName evidence="2">DNA-directed RNA polymerase</fullName>
        <ecNumber evidence="2">2.7.7.6</ecNumber>
    </recommendedName>
</protein>
<dbReference type="InterPro" id="IPR036603">
    <property type="entry name" value="RBP11-like"/>
</dbReference>
<dbReference type="GO" id="GO:0006351">
    <property type="term" value="P:DNA-templated transcription"/>
    <property type="evidence" value="ECO:0007669"/>
    <property type="project" value="InterPro"/>
</dbReference>
<dbReference type="NCBIfam" id="NF003519">
    <property type="entry name" value="PRK05182.2-5"/>
    <property type="match status" value="1"/>
</dbReference>
<dbReference type="CDD" id="cd06928">
    <property type="entry name" value="RNAP_alpha_NTD"/>
    <property type="match status" value="1"/>
</dbReference>
<dbReference type="InterPro" id="IPR036643">
    <property type="entry name" value="RNApol_insert_sf"/>
</dbReference>
<dbReference type="AlphaFoldDB" id="A0A382I209"/>
<dbReference type="NCBIfam" id="NF003513">
    <property type="entry name" value="PRK05182.1-2"/>
    <property type="match status" value="1"/>
</dbReference>
<dbReference type="SMART" id="SM00662">
    <property type="entry name" value="RPOLD"/>
    <property type="match status" value="1"/>
</dbReference>
<organism evidence="9">
    <name type="scientific">marine metagenome</name>
    <dbReference type="NCBI Taxonomy" id="408172"/>
    <lineage>
        <taxon>unclassified sequences</taxon>
        <taxon>metagenomes</taxon>
        <taxon>ecological metagenomes</taxon>
    </lineage>
</organism>